<proteinExistence type="predicted"/>
<protein>
    <submittedName>
        <fullName evidence="1">Uncharacterized protein</fullName>
    </submittedName>
</protein>
<name>A0A8H3UFZ0_VENIN</name>
<dbReference type="Proteomes" id="UP000490939">
    <property type="component" value="Unassembled WGS sequence"/>
</dbReference>
<sequence length="188" mass="20829">MSESYPPSLPPQLAHMVTLPAPEVAKNAMYGRTGYFSKFMLGDFETNDHTIRGISRASEEARYVVSASVVMGIFRHKWLPELNAEEDDPAYNGDATPGDEGQYSISTVKNSALLGQFSKAENNIFHAMTMLAYQVMKRRPKVVAKVMQLLRSHTNIHGVDDNVVLGTLERRNAGKPLSRINHPSVGII</sequence>
<accession>A0A8H3UFZ0</accession>
<reference evidence="1 2" key="1">
    <citation type="submission" date="2019-07" db="EMBL/GenBank/DDBJ databases">
        <title>Venturia inaequalis Genome Resource.</title>
        <authorList>
            <person name="Lichtner F.J."/>
        </authorList>
    </citation>
    <scope>NUCLEOTIDE SEQUENCE [LARGE SCALE GENOMIC DNA]</scope>
    <source>
        <strain evidence="1 2">DMI_063113</strain>
    </source>
</reference>
<evidence type="ECO:0000313" key="2">
    <source>
        <dbReference type="Proteomes" id="UP000490939"/>
    </source>
</evidence>
<evidence type="ECO:0000313" key="1">
    <source>
        <dbReference type="EMBL" id="KAE9968797.1"/>
    </source>
</evidence>
<dbReference type="EMBL" id="WNWR01000809">
    <property type="protein sequence ID" value="KAE9968797.1"/>
    <property type="molecule type" value="Genomic_DNA"/>
</dbReference>
<keyword evidence="2" id="KW-1185">Reference proteome</keyword>
<organism evidence="1 2">
    <name type="scientific">Venturia inaequalis</name>
    <name type="common">Apple scab fungus</name>
    <dbReference type="NCBI Taxonomy" id="5025"/>
    <lineage>
        <taxon>Eukaryota</taxon>
        <taxon>Fungi</taxon>
        <taxon>Dikarya</taxon>
        <taxon>Ascomycota</taxon>
        <taxon>Pezizomycotina</taxon>
        <taxon>Dothideomycetes</taxon>
        <taxon>Pleosporomycetidae</taxon>
        <taxon>Venturiales</taxon>
        <taxon>Venturiaceae</taxon>
        <taxon>Venturia</taxon>
    </lineage>
</organism>
<comment type="caution">
    <text evidence="1">The sequence shown here is derived from an EMBL/GenBank/DDBJ whole genome shotgun (WGS) entry which is preliminary data.</text>
</comment>
<gene>
    <name evidence="1" type="ORF">EG327_010897</name>
</gene>
<dbReference type="AlphaFoldDB" id="A0A8H3UFZ0"/>